<reference evidence="2" key="1">
    <citation type="submission" date="2022-11" db="UniProtKB">
        <authorList>
            <consortium name="WormBaseParasite"/>
        </authorList>
    </citation>
    <scope>IDENTIFICATION</scope>
</reference>
<name>A0AC35GD35_9BILA</name>
<dbReference type="Proteomes" id="UP000887580">
    <property type="component" value="Unplaced"/>
</dbReference>
<dbReference type="WBParaSite" id="PS1159_v2.g3711.t1">
    <property type="protein sequence ID" value="PS1159_v2.g3711.t1"/>
    <property type="gene ID" value="PS1159_v2.g3711"/>
</dbReference>
<organism evidence="1 2">
    <name type="scientific">Panagrolaimus sp. PS1159</name>
    <dbReference type="NCBI Taxonomy" id="55785"/>
    <lineage>
        <taxon>Eukaryota</taxon>
        <taxon>Metazoa</taxon>
        <taxon>Ecdysozoa</taxon>
        <taxon>Nematoda</taxon>
        <taxon>Chromadorea</taxon>
        <taxon>Rhabditida</taxon>
        <taxon>Tylenchina</taxon>
        <taxon>Panagrolaimomorpha</taxon>
        <taxon>Panagrolaimoidea</taxon>
        <taxon>Panagrolaimidae</taxon>
        <taxon>Panagrolaimus</taxon>
    </lineage>
</organism>
<evidence type="ECO:0000313" key="2">
    <source>
        <dbReference type="WBParaSite" id="PS1159_v2.g3711.t1"/>
    </source>
</evidence>
<sequence length="616" mass="70192">MLQMKYKPAERNVILIIWGDYSYIWEIRNLKAAFIGRWQFHYYLTLQKSKNEKKPDVVFYNNPVDLASFNKVLKCDFSFYKYNLAWFSNGSLLKARITAGDQELAYFDTRNYLFQTITLNIGKGEIASFKKGQELPIIYSQKLLNNHNKRVLKIRFDDRDSAYIDLPNYVNFLTFNLDINEIYSVNFNENPSENEILQNEKYLIENCIPEKRFVISSSKFIERHSYFNIPKIHAPFDTVKNAIGIDLGTSRCCVAVIRKNGITTVPLDNTGERLLPSYVAYDEENVKCGQIVVKRLRNHSKSTVFDSKRIIGRNFADIEIDSFWPFGIIKTDGKVFLEIQKYNGHGTVTPEDVAAALLKHVKQKTEEFQGKSLSKAVITVPAAFNEAQKIATLDGAKLAGWKEIILLPEPIAAAFAYFNDRLITNNSNILLFDLGGGTLDVCIFKIADEKIEIISNTGDSKFGGRDFDAVLINYFKNALSTNYGISLIKNQKYLLMIKCQEIKESLSVMKNSSLDVDDFDTNQEGNIQINQEEFQKMCEPLLNKVKNTLNAALYNSCFNANQINKVLHVGGGSRMPMIKQLLRNIFLEAEHCVEEHPDEVVAIGAAYYAYNLTLGS</sequence>
<accession>A0AC35GD35</accession>
<proteinExistence type="predicted"/>
<evidence type="ECO:0000313" key="1">
    <source>
        <dbReference type="Proteomes" id="UP000887580"/>
    </source>
</evidence>
<protein>
    <submittedName>
        <fullName evidence="2">Heat shock protein 70</fullName>
    </submittedName>
</protein>